<keyword evidence="1" id="KW-1133">Transmembrane helix</keyword>
<feature type="transmembrane region" description="Helical" evidence="1">
    <location>
        <begin position="7"/>
        <end position="29"/>
    </location>
</feature>
<accession>A0A6V7X1Q3</accession>
<feature type="transmembrane region" description="Helical" evidence="1">
    <location>
        <begin position="49"/>
        <end position="69"/>
    </location>
</feature>
<dbReference type="EMBL" id="CAJEWN010001012">
    <property type="protein sequence ID" value="CAD2193204.1"/>
    <property type="molecule type" value="Genomic_DNA"/>
</dbReference>
<dbReference type="Proteomes" id="UP000580250">
    <property type="component" value="Unassembled WGS sequence"/>
</dbReference>
<sequence length="119" mass="13633">MRKLNRSLSLIVFLNIGLLLLDYIITYLITGDSTKKQEILSVDNWFISTYLSVIYLVGLAANAPILFINSSDYREAYLKEFNLIKKFFKKIFNNSTTPILVVPRVINNNQLNQVTPISS</sequence>
<dbReference type="AlphaFoldDB" id="A0A6V7X1Q3"/>
<name>A0A6V7X1Q3_MELEN</name>
<gene>
    <name evidence="2" type="ORF">MENT_LOCUS46138</name>
</gene>
<proteinExistence type="predicted"/>
<organism evidence="2 3">
    <name type="scientific">Meloidogyne enterolobii</name>
    <name type="common">Root-knot nematode worm</name>
    <name type="synonym">Meloidogyne mayaguensis</name>
    <dbReference type="NCBI Taxonomy" id="390850"/>
    <lineage>
        <taxon>Eukaryota</taxon>
        <taxon>Metazoa</taxon>
        <taxon>Ecdysozoa</taxon>
        <taxon>Nematoda</taxon>
        <taxon>Chromadorea</taxon>
        <taxon>Rhabditida</taxon>
        <taxon>Tylenchina</taxon>
        <taxon>Tylenchomorpha</taxon>
        <taxon>Tylenchoidea</taxon>
        <taxon>Meloidogynidae</taxon>
        <taxon>Meloidogyninae</taxon>
        <taxon>Meloidogyne</taxon>
    </lineage>
</organism>
<dbReference type="OrthoDB" id="5820127at2759"/>
<keyword evidence="1" id="KW-0472">Membrane</keyword>
<comment type="caution">
    <text evidence="2">The sequence shown here is derived from an EMBL/GenBank/DDBJ whole genome shotgun (WGS) entry which is preliminary data.</text>
</comment>
<protein>
    <submittedName>
        <fullName evidence="2">Uncharacterized protein</fullName>
    </submittedName>
</protein>
<reference evidence="2 3" key="1">
    <citation type="submission" date="2020-08" db="EMBL/GenBank/DDBJ databases">
        <authorList>
            <person name="Koutsovoulos G."/>
            <person name="Danchin GJ E."/>
        </authorList>
    </citation>
    <scope>NUCLEOTIDE SEQUENCE [LARGE SCALE GENOMIC DNA]</scope>
</reference>
<evidence type="ECO:0000256" key="1">
    <source>
        <dbReference type="SAM" id="Phobius"/>
    </source>
</evidence>
<evidence type="ECO:0000313" key="2">
    <source>
        <dbReference type="EMBL" id="CAD2193204.1"/>
    </source>
</evidence>
<keyword evidence="1" id="KW-0812">Transmembrane</keyword>
<evidence type="ECO:0000313" key="3">
    <source>
        <dbReference type="Proteomes" id="UP000580250"/>
    </source>
</evidence>